<evidence type="ECO:0000256" key="2">
    <source>
        <dbReference type="ARBA" id="ARBA00022448"/>
    </source>
</evidence>
<dbReference type="PRINTS" id="PR01755">
    <property type="entry name" value="SECFTRNLCASE"/>
</dbReference>
<feature type="transmembrane region" description="Helical" evidence="9">
    <location>
        <begin position="428"/>
        <end position="451"/>
    </location>
</feature>
<dbReference type="SUPFAM" id="SSF82866">
    <property type="entry name" value="Multidrug efflux transporter AcrB transmembrane domain"/>
    <property type="match status" value="2"/>
</dbReference>
<dbReference type="eggNOG" id="COG0342">
    <property type="taxonomic scope" value="Bacteria"/>
</dbReference>
<keyword evidence="7" id="KW-0811">Translocation</keyword>
<sequence>MFRNLRKFFKNLVSLSNWKRITIAAITLISAILTVVFGSLFYVSKNVNKSVEYGGGVEFLVQVTDQTSDKTTDKFTQNVAEALSNRLTGGTEFNGTKVQTQGDGKILITRNGSLTDAERKNFEDIIINKPNLVLTDTNMIPIFVNGEFNENKETLDYENISKYIPPLKPSGASNQFIQTSGKYNVLIKLLDKNAEREWTDATSYIASSPDQTILMWLNLDELVSVAKERFSAQWIKAKENPYNFVHVDETLFDSNGRRNILKENQIKAKDFLISEARAASPLSGDSFTITGNFNEGEAKQLAANINFGTSKYKLDILSSNYISASSVGDSFNKALIAGIIVFAIISIFMIVNYGLLGALSTISIALYVFLTLLMFTVLRGEYSPVTIAALIIGIGIGVDANIITFERLKSEVYAGEKIKKAIKNSNRLAMSSIIDANLTTLIVSFTLFYFGTSAVRGFSLSLVFSVIFTLLIMLFFTKGISNLIVGTGFFNKRLWLLGIKYKKINNLKTNALYRRFDYVKHAKWFIIGSLVFVLIGLIVFSSVAGSNKEFWSGFNRSFEFQGGINISIEGKDTYIITQNDATAIKNFIINNQNALGIKDVAKYTNILPIDSSNTMFKISIKTAQDLNNNVEQIKSLILQQYPDVHVWSYGISSIEAQNLVKNALLAVGISFIGIILYTLIRLKWTYSFAAIVGLLHDVLLTIAFIVITRLELSPIIVAAVLSIIAFSINDTIVVFDRIRERVSSVYYKNFLDAKQIKEIANSSIADTIKRSLYTSLTTIMAVIVLLAFKDATNLAFNLTMIFGLAIGAYSSIFICTWLWVKLETIRQLGIKKREESKFWVISKDEEQIFPGINDFIA</sequence>
<dbReference type="InterPro" id="IPR005665">
    <property type="entry name" value="SecF_bac"/>
</dbReference>
<dbReference type="Proteomes" id="UP000004978">
    <property type="component" value="Unassembled WGS sequence"/>
</dbReference>
<feature type="transmembrane region" description="Helical" evidence="9">
    <location>
        <begin position="771"/>
        <end position="788"/>
    </location>
</feature>
<evidence type="ECO:0000256" key="5">
    <source>
        <dbReference type="ARBA" id="ARBA00022927"/>
    </source>
</evidence>
<evidence type="ECO:0000313" key="12">
    <source>
        <dbReference type="Proteomes" id="UP000004978"/>
    </source>
</evidence>
<dbReference type="RefSeq" id="WP_006608820.1">
    <property type="nucleotide sequence ID" value="NZ_AFXA01000011.1"/>
</dbReference>
<feature type="transmembrane region" description="Helical" evidence="9">
    <location>
        <begin position="663"/>
        <end position="680"/>
    </location>
</feature>
<feature type="transmembrane region" description="Helical" evidence="9">
    <location>
        <begin position="384"/>
        <end position="408"/>
    </location>
</feature>
<dbReference type="GO" id="GO:0005886">
    <property type="term" value="C:plasma membrane"/>
    <property type="evidence" value="ECO:0007669"/>
    <property type="project" value="UniProtKB-SubCell"/>
</dbReference>
<organism evidence="11 12">
    <name type="scientific">Mycoplasmopsis columbina SF7</name>
    <dbReference type="NCBI Taxonomy" id="1037410"/>
    <lineage>
        <taxon>Bacteria</taxon>
        <taxon>Bacillati</taxon>
        <taxon>Mycoplasmatota</taxon>
        <taxon>Mycoplasmoidales</taxon>
        <taxon>Metamycoplasmataceae</taxon>
        <taxon>Mycoplasmopsis</taxon>
    </lineage>
</organism>
<dbReference type="InterPro" id="IPR048634">
    <property type="entry name" value="SecD_SecF_C"/>
</dbReference>
<feature type="transmembrane region" description="Helical" evidence="9">
    <location>
        <begin position="457"/>
        <end position="476"/>
    </location>
</feature>
<evidence type="ECO:0000256" key="1">
    <source>
        <dbReference type="ARBA" id="ARBA00004651"/>
    </source>
</evidence>
<evidence type="ECO:0000256" key="3">
    <source>
        <dbReference type="ARBA" id="ARBA00022475"/>
    </source>
</evidence>
<feature type="transmembrane region" description="Helical" evidence="9">
    <location>
        <begin position="21"/>
        <end position="43"/>
    </location>
</feature>
<dbReference type="Gene3D" id="3.30.1360.200">
    <property type="match status" value="1"/>
</dbReference>
<accession>F9UKK2</accession>
<dbReference type="GO" id="GO:0006886">
    <property type="term" value="P:intracellular protein transport"/>
    <property type="evidence" value="ECO:0007669"/>
    <property type="project" value="InterPro"/>
</dbReference>
<evidence type="ECO:0000256" key="6">
    <source>
        <dbReference type="ARBA" id="ARBA00022989"/>
    </source>
</evidence>
<keyword evidence="6 9" id="KW-1133">Transmembrane helix</keyword>
<comment type="subcellular location">
    <subcellularLocation>
        <location evidence="1">Cell membrane</location>
        <topology evidence="1">Multi-pass membrane protein</topology>
    </subcellularLocation>
</comment>
<dbReference type="eggNOG" id="COG0341">
    <property type="taxonomic scope" value="Bacteria"/>
</dbReference>
<feature type="transmembrane region" description="Helical" evidence="9">
    <location>
        <begin position="524"/>
        <end position="544"/>
    </location>
</feature>
<gene>
    <name evidence="11" type="ORF">MCSF7_02076</name>
</gene>
<dbReference type="AlphaFoldDB" id="F9UKK2"/>
<evidence type="ECO:0000256" key="4">
    <source>
        <dbReference type="ARBA" id="ARBA00022692"/>
    </source>
</evidence>
<evidence type="ECO:0000256" key="7">
    <source>
        <dbReference type="ARBA" id="ARBA00023010"/>
    </source>
</evidence>
<evidence type="ECO:0000259" key="10">
    <source>
        <dbReference type="Pfam" id="PF02355"/>
    </source>
</evidence>
<feature type="transmembrane region" description="Helical" evidence="9">
    <location>
        <begin position="713"/>
        <end position="735"/>
    </location>
</feature>
<proteinExistence type="predicted"/>
<dbReference type="Gene3D" id="1.20.1640.10">
    <property type="entry name" value="Multidrug efflux transporter AcrB transmembrane domain"/>
    <property type="match status" value="2"/>
</dbReference>
<feature type="domain" description="Protein export membrane protein SecD/SecF C-terminal" evidence="10">
    <location>
        <begin position="313"/>
        <end position="481"/>
    </location>
</feature>
<feature type="domain" description="Protein export membrane protein SecD/SecF C-terminal" evidence="10">
    <location>
        <begin position="654"/>
        <end position="823"/>
    </location>
</feature>
<comment type="caution">
    <text evidence="11">The sequence shown here is derived from an EMBL/GenBank/DDBJ whole genome shotgun (WGS) entry which is preliminary data.</text>
</comment>
<dbReference type="NCBIfam" id="TIGR00966">
    <property type="entry name" value="transloc_SecF"/>
    <property type="match status" value="1"/>
</dbReference>
<dbReference type="InterPro" id="IPR022645">
    <property type="entry name" value="SecD/SecF_bac"/>
</dbReference>
<feature type="transmembrane region" description="Helical" evidence="9">
    <location>
        <begin position="334"/>
        <end position="351"/>
    </location>
</feature>
<name>F9UKK2_9BACT</name>
<dbReference type="NCBIfam" id="NF046001">
    <property type="entry name" value="SecDF_plasm"/>
    <property type="match status" value="1"/>
</dbReference>
<dbReference type="InterPro" id="IPR022813">
    <property type="entry name" value="SecD/SecF_arch_bac"/>
</dbReference>
<feature type="transmembrane region" description="Helical" evidence="9">
    <location>
        <begin position="794"/>
        <end position="820"/>
    </location>
</feature>
<keyword evidence="8 9" id="KW-0472">Membrane</keyword>
<evidence type="ECO:0000313" key="11">
    <source>
        <dbReference type="EMBL" id="EGV00207.1"/>
    </source>
</evidence>
<dbReference type="GO" id="GO:0015450">
    <property type="term" value="F:protein-transporting ATPase activity"/>
    <property type="evidence" value="ECO:0007669"/>
    <property type="project" value="InterPro"/>
</dbReference>
<dbReference type="PANTHER" id="PTHR30081">
    <property type="entry name" value="PROTEIN-EXPORT MEMBRANE PROTEIN SEC"/>
    <property type="match status" value="1"/>
</dbReference>
<evidence type="ECO:0000256" key="8">
    <source>
        <dbReference type="ARBA" id="ARBA00023136"/>
    </source>
</evidence>
<keyword evidence="4 9" id="KW-0812">Transmembrane</keyword>
<dbReference type="PANTHER" id="PTHR30081:SF1">
    <property type="entry name" value="PROTEIN TRANSLOCASE SUBUNIT SECD"/>
    <property type="match status" value="1"/>
</dbReference>
<dbReference type="STRING" id="1037410.MCSF7_02076"/>
<keyword evidence="3" id="KW-1003">Cell membrane</keyword>
<keyword evidence="2" id="KW-0813">Transport</keyword>
<evidence type="ECO:0000256" key="9">
    <source>
        <dbReference type="SAM" id="Phobius"/>
    </source>
</evidence>
<feature type="transmembrane region" description="Helical" evidence="9">
    <location>
        <begin position="687"/>
        <end position="707"/>
    </location>
</feature>
<keyword evidence="5" id="KW-0653">Protein transport</keyword>
<protein>
    <submittedName>
        <fullName evidence="11">Bifunctional preprotein translocase subunit SecD/SecF</fullName>
    </submittedName>
</protein>
<dbReference type="NCBIfam" id="NF009582">
    <property type="entry name" value="PRK13024.1-2"/>
    <property type="match status" value="1"/>
</dbReference>
<dbReference type="EMBL" id="AFXA01000011">
    <property type="protein sequence ID" value="EGV00207.1"/>
    <property type="molecule type" value="Genomic_DNA"/>
</dbReference>
<reference evidence="11 12" key="1">
    <citation type="journal article" date="2013" name="Genome Announc.">
        <title>Genome Sequence of Mycoplasma columbinum Strain SF7.</title>
        <authorList>
            <person name="Guo Z."/>
            <person name="Xu X."/>
            <person name="Zheng Q."/>
            <person name="Li T."/>
            <person name="Kuang S."/>
            <person name="Zhang Z."/>
            <person name="Chen Y."/>
            <person name="Lu X."/>
            <person name="Zhou R."/>
            <person name="Bi D."/>
            <person name="Jin H."/>
        </authorList>
    </citation>
    <scope>NUCLEOTIDE SEQUENCE [LARGE SCALE GENOMIC DNA]</scope>
    <source>
        <strain evidence="11 12">SF7</strain>
    </source>
</reference>
<feature type="transmembrane region" description="Helical" evidence="9">
    <location>
        <begin position="358"/>
        <end position="378"/>
    </location>
</feature>
<keyword evidence="12" id="KW-1185">Reference proteome</keyword>
<dbReference type="Pfam" id="PF02355">
    <property type="entry name" value="SecD_SecF_C"/>
    <property type="match status" value="2"/>
</dbReference>